<evidence type="ECO:0000256" key="1">
    <source>
        <dbReference type="ARBA" id="ARBA00022679"/>
    </source>
</evidence>
<keyword evidence="9" id="KW-0190">Covalent protein-DNA linkage</keyword>
<keyword evidence="7" id="KW-0255">Endonuclease</keyword>
<evidence type="ECO:0000259" key="11">
    <source>
        <dbReference type="PROSITE" id="PS52020"/>
    </source>
</evidence>
<evidence type="ECO:0000256" key="7">
    <source>
        <dbReference type="ARBA" id="ARBA00022759"/>
    </source>
</evidence>
<evidence type="ECO:0000256" key="8">
    <source>
        <dbReference type="ARBA" id="ARBA00022801"/>
    </source>
</evidence>
<evidence type="ECO:0000313" key="12">
    <source>
        <dbReference type="EMBL" id="RFZ78800.1"/>
    </source>
</evidence>
<protein>
    <recommendedName>
        <fullName evidence="11">CRESS-DNA virus Rep endonuclease domain-containing protein</fullName>
    </recommendedName>
</protein>
<keyword evidence="6" id="KW-0547">Nucleotide-binding</keyword>
<dbReference type="GO" id="GO:0006260">
    <property type="term" value="P:DNA replication"/>
    <property type="evidence" value="ECO:0007669"/>
    <property type="project" value="UniProtKB-KW"/>
</dbReference>
<dbReference type="GO" id="GO:0003677">
    <property type="term" value="F:DNA binding"/>
    <property type="evidence" value="ECO:0007669"/>
    <property type="project" value="UniProtKB-KW"/>
</dbReference>
<dbReference type="GO" id="GO:0016787">
    <property type="term" value="F:hydrolase activity"/>
    <property type="evidence" value="ECO:0007669"/>
    <property type="project" value="UniProtKB-KW"/>
</dbReference>
<evidence type="ECO:0000256" key="3">
    <source>
        <dbReference type="ARBA" id="ARBA00022705"/>
    </source>
</evidence>
<keyword evidence="2" id="KW-0548">Nucleotidyltransferase</keyword>
<dbReference type="InterPro" id="IPR049912">
    <property type="entry name" value="CRESS_DNA_REP"/>
</dbReference>
<gene>
    <name evidence="12" type="ORF">DS742_11875</name>
</gene>
<dbReference type="OrthoDB" id="2217019at2"/>
<comment type="caution">
    <text evidence="12">The sequence shown here is derived from an EMBL/GenBank/DDBJ whole genome shotgun (WGS) entry which is preliminary data.</text>
</comment>
<dbReference type="GO" id="GO:0046872">
    <property type="term" value="F:metal ion binding"/>
    <property type="evidence" value="ECO:0007669"/>
    <property type="project" value="UniProtKB-KW"/>
</dbReference>
<dbReference type="EMBL" id="QOHO01000031">
    <property type="protein sequence ID" value="RFZ78800.1"/>
    <property type="molecule type" value="Genomic_DNA"/>
</dbReference>
<evidence type="ECO:0000256" key="10">
    <source>
        <dbReference type="ARBA" id="ARBA00023125"/>
    </source>
</evidence>
<evidence type="ECO:0000256" key="5">
    <source>
        <dbReference type="ARBA" id="ARBA00022723"/>
    </source>
</evidence>
<dbReference type="RefSeq" id="WP_117417226.1">
    <property type="nucleotide sequence ID" value="NZ_QOHO01000031.1"/>
</dbReference>
<evidence type="ECO:0000256" key="9">
    <source>
        <dbReference type="ARBA" id="ARBA00023124"/>
    </source>
</evidence>
<accession>A0A3E2ND37</accession>
<evidence type="ECO:0000313" key="13">
    <source>
        <dbReference type="Proteomes" id="UP000260680"/>
    </source>
</evidence>
<keyword evidence="3" id="KW-0235">DNA replication</keyword>
<dbReference type="GO" id="GO:0000166">
    <property type="term" value="F:nucleotide binding"/>
    <property type="evidence" value="ECO:0007669"/>
    <property type="project" value="UniProtKB-KW"/>
</dbReference>
<organism evidence="12 13">
    <name type="scientific">Lacrimispora amygdalina</name>
    <dbReference type="NCBI Taxonomy" id="253257"/>
    <lineage>
        <taxon>Bacteria</taxon>
        <taxon>Bacillati</taxon>
        <taxon>Bacillota</taxon>
        <taxon>Clostridia</taxon>
        <taxon>Lachnospirales</taxon>
        <taxon>Lachnospiraceae</taxon>
        <taxon>Lacrimispora</taxon>
    </lineage>
</organism>
<reference evidence="12 13" key="1">
    <citation type="submission" date="2018-07" db="EMBL/GenBank/DDBJ databases">
        <title>New species, Clostridium PI-S10-A1B.</title>
        <authorList>
            <person name="Krishna G."/>
            <person name="Summeta K."/>
            <person name="Shikha S."/>
            <person name="Prabhu P.B."/>
            <person name="Suresh K."/>
        </authorList>
    </citation>
    <scope>NUCLEOTIDE SEQUENCE [LARGE SCALE GENOMIC DNA]</scope>
    <source>
        <strain evidence="12 13">PI-S10-A1B</strain>
    </source>
</reference>
<evidence type="ECO:0000256" key="6">
    <source>
        <dbReference type="ARBA" id="ARBA00022741"/>
    </source>
</evidence>
<dbReference type="GO" id="GO:0016779">
    <property type="term" value="F:nucleotidyltransferase activity"/>
    <property type="evidence" value="ECO:0007669"/>
    <property type="project" value="UniProtKB-KW"/>
</dbReference>
<evidence type="ECO:0000256" key="2">
    <source>
        <dbReference type="ARBA" id="ARBA00022695"/>
    </source>
</evidence>
<dbReference type="PROSITE" id="PS52020">
    <property type="entry name" value="CRESS_DNA_REP"/>
    <property type="match status" value="1"/>
</dbReference>
<keyword evidence="8" id="KW-0378">Hydrolase</keyword>
<evidence type="ECO:0000256" key="4">
    <source>
        <dbReference type="ARBA" id="ARBA00022722"/>
    </source>
</evidence>
<dbReference type="AlphaFoldDB" id="A0A3E2ND37"/>
<keyword evidence="4" id="KW-0540">Nuclease</keyword>
<dbReference type="Pfam" id="PF02407">
    <property type="entry name" value="Viral_Rep"/>
    <property type="match status" value="1"/>
</dbReference>
<dbReference type="Gene3D" id="3.40.1310.20">
    <property type="match status" value="1"/>
</dbReference>
<feature type="domain" description="CRESS-DNA virus Rep endonuclease" evidence="11">
    <location>
        <begin position="4"/>
        <end position="119"/>
    </location>
</feature>
<name>A0A3E2ND37_9FIRM</name>
<dbReference type="Proteomes" id="UP000260680">
    <property type="component" value="Unassembled WGS sequence"/>
</dbReference>
<sequence length="335" mass="39281">MAKDKQSRKYQLTINNPADNGFTHDKIKELLVIRFKSFEYGAMSDEIGERRTTHTHVFICFRSPVRFSTIKKHFPTAHIEAVVGSIEQNTDYLKKAGKWAETDKAETSIPGTFEEFGEKPPENLGKDKNLENLYHMIVDEGLSNAEIIRLNQDYIMQIDKLDKIRTTYLQDKFKGERRLDLEVTYVFGATGTGKSRGILDEFEDSNVYRVTDYNHPFDHYSCEPVLVFEEFRSSLTLSEMLNYLDIYPATLPARYSNKYACFNRVFIVTNWDLEKQYAERQVTDKESWHAFLRRIHKVKHYVSKDEVITYDSVDDFLNYSNDFMPITRALTPFER</sequence>
<keyword evidence="5" id="KW-0479">Metal-binding</keyword>
<keyword evidence="10" id="KW-0238">DNA-binding</keyword>
<proteinExistence type="predicted"/>
<keyword evidence="1" id="KW-0808">Transferase</keyword>
<dbReference type="GO" id="GO:0004519">
    <property type="term" value="F:endonuclease activity"/>
    <property type="evidence" value="ECO:0007669"/>
    <property type="project" value="UniProtKB-KW"/>
</dbReference>